<accession>A0ABN7SDC4</accession>
<feature type="compositionally biased region" description="Acidic residues" evidence="3">
    <location>
        <begin position="321"/>
        <end position="345"/>
    </location>
</feature>
<evidence type="ECO:0000256" key="3">
    <source>
        <dbReference type="SAM" id="MobiDB-lite"/>
    </source>
</evidence>
<dbReference type="InterPro" id="IPR002164">
    <property type="entry name" value="NAP_family"/>
</dbReference>
<reference evidence="4 5" key="1">
    <citation type="submission" date="2021-04" db="EMBL/GenBank/DDBJ databases">
        <authorList>
            <person name="Bliznina A."/>
        </authorList>
    </citation>
    <scope>NUCLEOTIDE SEQUENCE [LARGE SCALE GENOMIC DNA]</scope>
</reference>
<evidence type="ECO:0000313" key="5">
    <source>
        <dbReference type="Proteomes" id="UP001158576"/>
    </source>
</evidence>
<dbReference type="EMBL" id="OU015569">
    <property type="protein sequence ID" value="CAG5098360.1"/>
    <property type="molecule type" value="Genomic_DNA"/>
</dbReference>
<sequence length="355" mass="40511">MSADNESGKSISAQLMQNPELLAALQSKLDGLAGLNSEYIRSLPAEVKRRVKALKVLQKQQLEIEVEFNKEYHQLELKYQEKLSSVIDTRKQIIIGQKEPTDEESKWDYSDDEDDVVQEVMETKEQEAAEAKKVAGIPEFWFTILKSTPPIDQIIEEHDEPILEQLIDIRSKLTDSCDQMAFTLEFEFAENDFFENKVLTKTYKLQNMIDEDNPLGYEGPEIISCQGCKIDWKPGKNVTEKIVKKRQKHKGRGTVRTVEKKVLNDSFFNFFSPPEVKDNEELDSDTENLLDSDFQVGSCIKDRIVTRAVLYFTGEAQAAEREDDFDDLDGEGEDEDADYAPDGEAAEGNPECKQQ</sequence>
<dbReference type="Pfam" id="PF00956">
    <property type="entry name" value="NAP"/>
    <property type="match status" value="1"/>
</dbReference>
<name>A0ABN7SDC4_OIKDI</name>
<gene>
    <name evidence="4" type="ORF">OKIOD_LOCUS7157</name>
</gene>
<evidence type="ECO:0000256" key="2">
    <source>
        <dbReference type="RuleBase" id="RU003876"/>
    </source>
</evidence>
<keyword evidence="5" id="KW-1185">Reference proteome</keyword>
<dbReference type="Gene3D" id="1.20.5.1500">
    <property type="match status" value="1"/>
</dbReference>
<dbReference type="Proteomes" id="UP001158576">
    <property type="component" value="Chromosome XSR"/>
</dbReference>
<proteinExistence type="inferred from homology"/>
<evidence type="ECO:0000256" key="1">
    <source>
        <dbReference type="ARBA" id="ARBA00009947"/>
    </source>
</evidence>
<dbReference type="InterPro" id="IPR037231">
    <property type="entry name" value="NAP-like_sf"/>
</dbReference>
<organism evidence="4 5">
    <name type="scientific">Oikopleura dioica</name>
    <name type="common">Tunicate</name>
    <dbReference type="NCBI Taxonomy" id="34765"/>
    <lineage>
        <taxon>Eukaryota</taxon>
        <taxon>Metazoa</taxon>
        <taxon>Chordata</taxon>
        <taxon>Tunicata</taxon>
        <taxon>Appendicularia</taxon>
        <taxon>Copelata</taxon>
        <taxon>Oikopleuridae</taxon>
        <taxon>Oikopleura</taxon>
    </lineage>
</organism>
<dbReference type="Gene3D" id="3.30.1120.90">
    <property type="entry name" value="Nucleosome assembly protein"/>
    <property type="match status" value="1"/>
</dbReference>
<feature type="region of interest" description="Disordered" evidence="3">
    <location>
        <begin position="320"/>
        <end position="355"/>
    </location>
</feature>
<dbReference type="PANTHER" id="PTHR11875">
    <property type="entry name" value="TESTIS-SPECIFIC Y-ENCODED PROTEIN"/>
    <property type="match status" value="1"/>
</dbReference>
<dbReference type="SUPFAM" id="SSF143113">
    <property type="entry name" value="NAP-like"/>
    <property type="match status" value="1"/>
</dbReference>
<protein>
    <submittedName>
        <fullName evidence="4">Oidioi.mRNA.OKI2018_I69.XSR.g15599.t1.cds</fullName>
    </submittedName>
</protein>
<evidence type="ECO:0000313" key="4">
    <source>
        <dbReference type="EMBL" id="CAG5098360.1"/>
    </source>
</evidence>
<comment type="similarity">
    <text evidence="1 2">Belongs to the nucleosome assembly protein (NAP) family.</text>
</comment>